<feature type="domain" description="Peptidase M24" evidence="4">
    <location>
        <begin position="1"/>
        <end position="126"/>
    </location>
</feature>
<organism evidence="5 6">
    <name type="scientific">Streptococcus ictaluri 707-05</name>
    <dbReference type="NCBI Taxonomy" id="764299"/>
    <lineage>
        <taxon>Bacteria</taxon>
        <taxon>Bacillati</taxon>
        <taxon>Bacillota</taxon>
        <taxon>Bacilli</taxon>
        <taxon>Lactobacillales</taxon>
        <taxon>Streptococcaceae</taxon>
        <taxon>Streptococcus</taxon>
    </lineage>
</organism>
<dbReference type="Proteomes" id="UP000003330">
    <property type="component" value="Unassembled WGS sequence"/>
</dbReference>
<dbReference type="PROSITE" id="PS00491">
    <property type="entry name" value="PROLINE_PEPTIDASE"/>
    <property type="match status" value="1"/>
</dbReference>
<keyword evidence="1 3" id="KW-0479">Metal-binding</keyword>
<dbReference type="eggNOG" id="COG0006">
    <property type="taxonomic scope" value="Bacteria"/>
</dbReference>
<comment type="caution">
    <text evidence="5">The sequence shown here is derived from an EMBL/GenBank/DDBJ whole genome shotgun (WGS) entry which is preliminary data.</text>
</comment>
<dbReference type="InterPro" id="IPR000994">
    <property type="entry name" value="Pept_M24"/>
</dbReference>
<reference evidence="5 6" key="1">
    <citation type="journal article" date="2014" name="Int. J. Syst. Evol. Microbiol.">
        <title>Phylogenomics and the dynamic genome evolution of the genus Streptococcus.</title>
        <authorList>
            <consortium name="The Broad Institute Genome Sequencing Platform"/>
            <person name="Richards V.P."/>
            <person name="Palmer S.R."/>
            <person name="Pavinski Bitar P.D."/>
            <person name="Qin X."/>
            <person name="Weinstock G.M."/>
            <person name="Highlander S.K."/>
            <person name="Town C.D."/>
            <person name="Burne R.A."/>
            <person name="Stanhope M.J."/>
        </authorList>
    </citation>
    <scope>NUCLEOTIDE SEQUENCE [LARGE SCALE GENOMIC DNA]</scope>
    <source>
        <strain evidence="5 6">707-05</strain>
    </source>
</reference>
<dbReference type="InterPro" id="IPR050659">
    <property type="entry name" value="Peptidase_M24B"/>
</dbReference>
<dbReference type="AlphaFoldDB" id="G5JZX0"/>
<dbReference type="GO" id="GO:0046872">
    <property type="term" value="F:metal ion binding"/>
    <property type="evidence" value="ECO:0007669"/>
    <property type="project" value="UniProtKB-KW"/>
</dbReference>
<sequence>MDFGCYYNHYVSDMTRTIHIGEVTDQEREIYQLVLAANQALIAKARAGMTYRDYDGIPRQVLTDAGYGEHFTHGIGHGIGLDIHEDPFFGKSDQELQVGMVVTDEPGHYFDHQFGVRIEDDLVITKSGCQVLTKAPKELIVLT</sequence>
<dbReference type="GO" id="GO:0016787">
    <property type="term" value="F:hydrolase activity"/>
    <property type="evidence" value="ECO:0007669"/>
    <property type="project" value="UniProtKB-KW"/>
</dbReference>
<proteinExistence type="inferred from homology"/>
<dbReference type="PANTHER" id="PTHR46112">
    <property type="entry name" value="AMINOPEPTIDASE"/>
    <property type="match status" value="1"/>
</dbReference>
<evidence type="ECO:0000256" key="1">
    <source>
        <dbReference type="ARBA" id="ARBA00022723"/>
    </source>
</evidence>
<keyword evidence="2" id="KW-0378">Hydrolase</keyword>
<gene>
    <name evidence="5" type="ORF">STRIC_0834</name>
</gene>
<evidence type="ECO:0000313" key="6">
    <source>
        <dbReference type="Proteomes" id="UP000003330"/>
    </source>
</evidence>
<dbReference type="Gene3D" id="3.90.230.10">
    <property type="entry name" value="Creatinase/methionine aminopeptidase superfamily"/>
    <property type="match status" value="1"/>
</dbReference>
<evidence type="ECO:0000256" key="2">
    <source>
        <dbReference type="ARBA" id="ARBA00022801"/>
    </source>
</evidence>
<dbReference type="SUPFAM" id="SSF55920">
    <property type="entry name" value="Creatinase/aminopeptidase"/>
    <property type="match status" value="1"/>
</dbReference>
<dbReference type="STRING" id="764299.STRIC_0834"/>
<dbReference type="PANTHER" id="PTHR46112:SF3">
    <property type="entry name" value="AMINOPEPTIDASE YPDF"/>
    <property type="match status" value="1"/>
</dbReference>
<evidence type="ECO:0000259" key="4">
    <source>
        <dbReference type="Pfam" id="PF00557"/>
    </source>
</evidence>
<evidence type="ECO:0000256" key="3">
    <source>
        <dbReference type="RuleBase" id="RU000590"/>
    </source>
</evidence>
<name>G5JZX0_9STRE</name>
<accession>G5JZX0</accession>
<dbReference type="InterPro" id="IPR001131">
    <property type="entry name" value="Peptidase_M24B_aminopep-P_CS"/>
</dbReference>
<dbReference type="InterPro" id="IPR036005">
    <property type="entry name" value="Creatinase/aminopeptidase-like"/>
</dbReference>
<dbReference type="EMBL" id="AEUX02000001">
    <property type="protein sequence ID" value="EHI70849.1"/>
    <property type="molecule type" value="Genomic_DNA"/>
</dbReference>
<protein>
    <submittedName>
        <fullName evidence="5">Metallopeptidase family M24</fullName>
    </submittedName>
</protein>
<keyword evidence="6" id="KW-1185">Reference proteome</keyword>
<dbReference type="Pfam" id="PF00557">
    <property type="entry name" value="Peptidase_M24"/>
    <property type="match status" value="1"/>
</dbReference>
<evidence type="ECO:0000313" key="5">
    <source>
        <dbReference type="EMBL" id="EHI70849.1"/>
    </source>
</evidence>
<comment type="similarity">
    <text evidence="3">Belongs to the peptidase M24B family.</text>
</comment>